<evidence type="ECO:0000313" key="2">
    <source>
        <dbReference type="Proteomes" id="UP000662314"/>
    </source>
</evidence>
<proteinExistence type="predicted"/>
<dbReference type="RefSeq" id="WP_214435807.1">
    <property type="nucleotide sequence ID" value="NZ_CAWPUQ010000184.1"/>
</dbReference>
<comment type="caution">
    <text evidence="1">The sequence shown here is derived from an EMBL/GenBank/DDBJ whole genome shotgun (WGS) entry which is preliminary data.</text>
</comment>
<dbReference type="Proteomes" id="UP000662314">
    <property type="component" value="Unassembled WGS sequence"/>
</dbReference>
<keyword evidence="2" id="KW-1185">Reference proteome</keyword>
<evidence type="ECO:0000313" key="1">
    <source>
        <dbReference type="EMBL" id="MBH8577093.1"/>
    </source>
</evidence>
<dbReference type="AlphaFoldDB" id="A0A8J7LIL4"/>
<name>A0A8J7LIL4_9NOST</name>
<dbReference type="EMBL" id="JAECZA010000254">
    <property type="protein sequence ID" value="MBH8577093.1"/>
    <property type="molecule type" value="Genomic_DNA"/>
</dbReference>
<accession>A0A8J7LIL4</accession>
<gene>
    <name evidence="1" type="ORF">I8752_29755</name>
</gene>
<sequence>MIPNDCLTTSCSALIIAHPGHEIRVHGWLELAHPFVFVLTDGSGHSGKSRLDSTTKVLKKVNAKQGNIYGRFSDKQVYAAILNRDFDLFIRLTEELVNILTQLKVELVIGDAVEGYNPSHDICRLIINAAVEILLKRGHQIDNFDFLLSGKPDSFPAPFSEQMICLPLNNDALVRKLATAQAYDEIAAEVNCAIEAFGIEAFRIECFRRVHVRGKNDCQMPGTPFYEQYGEKKVASGLFQQVLRYREHVYPLAETLWNYIKRLS</sequence>
<organism evidence="1 2">
    <name type="scientific">Dendronalium phyllosphericum CENA369</name>
    <dbReference type="NCBI Taxonomy" id="1725256"/>
    <lineage>
        <taxon>Bacteria</taxon>
        <taxon>Bacillati</taxon>
        <taxon>Cyanobacteriota</taxon>
        <taxon>Cyanophyceae</taxon>
        <taxon>Nostocales</taxon>
        <taxon>Nostocaceae</taxon>
        <taxon>Dendronalium</taxon>
        <taxon>Dendronalium phyllosphericum</taxon>
    </lineage>
</organism>
<reference evidence="1 2" key="1">
    <citation type="journal article" date="2021" name="Int. J. Syst. Evol. Microbiol.">
        <title>Amazonocrinis nigriterrae gen. nov., sp. nov., Atlanticothrix silvestris gen. nov., sp. nov. and Dendronalium phyllosphericum gen. nov., sp. nov., nostocacean cyanobacteria from Brazilian environments.</title>
        <authorList>
            <person name="Alvarenga D.O."/>
            <person name="Andreote A.P.D."/>
            <person name="Branco L.H.Z."/>
            <person name="Delbaje E."/>
            <person name="Cruz R.B."/>
            <person name="Varani A.M."/>
            <person name="Fiore M.F."/>
        </authorList>
    </citation>
    <scope>NUCLEOTIDE SEQUENCE [LARGE SCALE GENOMIC DNA]</scope>
    <source>
        <strain evidence="1 2">CENA369</strain>
    </source>
</reference>
<protein>
    <submittedName>
        <fullName evidence="1">Uncharacterized protein</fullName>
    </submittedName>
</protein>